<dbReference type="EMBL" id="KN848109">
    <property type="protein sequence ID" value="KIX92172.1"/>
    <property type="molecule type" value="Genomic_DNA"/>
</dbReference>
<protein>
    <recommendedName>
        <fullName evidence="5">BZIP domain-containing protein</fullName>
    </recommendedName>
</protein>
<evidence type="ECO:0000256" key="2">
    <source>
        <dbReference type="SAM" id="MobiDB-lite"/>
    </source>
</evidence>
<dbReference type="OrthoDB" id="4161242at2759"/>
<keyword evidence="1" id="KW-0175">Coiled coil</keyword>
<evidence type="ECO:0008006" key="5">
    <source>
        <dbReference type="Google" id="ProtNLM"/>
    </source>
</evidence>
<dbReference type="GeneID" id="27717911"/>
<organism evidence="3 4">
    <name type="scientific">Fonsecaea multimorphosa CBS 102226</name>
    <dbReference type="NCBI Taxonomy" id="1442371"/>
    <lineage>
        <taxon>Eukaryota</taxon>
        <taxon>Fungi</taxon>
        <taxon>Dikarya</taxon>
        <taxon>Ascomycota</taxon>
        <taxon>Pezizomycotina</taxon>
        <taxon>Eurotiomycetes</taxon>
        <taxon>Chaetothyriomycetidae</taxon>
        <taxon>Chaetothyriales</taxon>
        <taxon>Herpotrichiellaceae</taxon>
        <taxon>Fonsecaea</taxon>
    </lineage>
</organism>
<dbReference type="RefSeq" id="XP_016626295.1">
    <property type="nucleotide sequence ID" value="XM_016782652.1"/>
</dbReference>
<feature type="coiled-coil region" evidence="1">
    <location>
        <begin position="69"/>
        <end position="96"/>
    </location>
</feature>
<name>A0A0D2JG88_9EURO</name>
<proteinExistence type="predicted"/>
<keyword evidence="4" id="KW-1185">Reference proteome</keyword>
<dbReference type="PANTHER" id="PTHR40618:SF1">
    <property type="entry name" value="B-ZIP TRANSCRIPTION FACTOR (EUROFUNG)"/>
    <property type="match status" value="1"/>
</dbReference>
<gene>
    <name evidence="3" type="ORF">Z520_12165</name>
</gene>
<evidence type="ECO:0000256" key="1">
    <source>
        <dbReference type="SAM" id="Coils"/>
    </source>
</evidence>
<accession>A0A0D2JG88</accession>
<evidence type="ECO:0000313" key="4">
    <source>
        <dbReference type="Proteomes" id="UP000053411"/>
    </source>
</evidence>
<feature type="compositionally biased region" description="Low complexity" evidence="2">
    <location>
        <begin position="238"/>
        <end position="252"/>
    </location>
</feature>
<dbReference type="AlphaFoldDB" id="A0A0D2JG88"/>
<dbReference type="Proteomes" id="UP000053411">
    <property type="component" value="Unassembled WGS sequence"/>
</dbReference>
<feature type="region of interest" description="Disordered" evidence="2">
    <location>
        <begin position="128"/>
        <end position="160"/>
    </location>
</feature>
<reference evidence="3 4" key="1">
    <citation type="submission" date="2015-01" db="EMBL/GenBank/DDBJ databases">
        <title>The Genome Sequence of Fonsecaea multimorphosa CBS 102226.</title>
        <authorList>
            <consortium name="The Broad Institute Genomics Platform"/>
            <person name="Cuomo C."/>
            <person name="de Hoog S."/>
            <person name="Gorbushina A."/>
            <person name="Stielow B."/>
            <person name="Teixiera M."/>
            <person name="Abouelleil A."/>
            <person name="Chapman S.B."/>
            <person name="Priest M."/>
            <person name="Young S.K."/>
            <person name="Wortman J."/>
            <person name="Nusbaum C."/>
            <person name="Birren B."/>
        </authorList>
    </citation>
    <scope>NUCLEOTIDE SEQUENCE [LARGE SCALE GENOMIC DNA]</scope>
    <source>
        <strain evidence="3 4">CBS 102226</strain>
    </source>
</reference>
<feature type="region of interest" description="Disordered" evidence="2">
    <location>
        <begin position="222"/>
        <end position="276"/>
    </location>
</feature>
<dbReference type="PANTHER" id="PTHR40618">
    <property type="entry name" value="B-ZIP TRANSCRIPTION FACTOR (EUROFUNG)-RELATED"/>
    <property type="match status" value="1"/>
</dbReference>
<evidence type="ECO:0000313" key="3">
    <source>
        <dbReference type="EMBL" id="KIX92172.1"/>
    </source>
</evidence>
<sequence length="565" mass="61395">MDTTQALSRTATIAPNTSTSIVSDGPTQAHVLRRRRGRPRLADRQVADSVEEPLARRRLYTRLSQRAWRDRQRQKLASQEAAMKDIRAAILRLERLAVQNDVVEKMPSFAAEVFRCVALVRSVSSAIAGGGESGRGSADVSGSERDSGTGTGRSSIQSMVPDQLVRFDVPAEANAVGAGAAGGGNALDSAGANDLGGSAIDDRTMQSEHVLTYAELQQNDFQPRAGHGQGHKLPSKPPSSAAAAATATIPTARHLISTKPPSLPSQPAHSQHVLPTSSTAAAAAIYAPPHPTATLTPLWTYSIHETSFSRRLHRACIEHCYRLLSSHNTRGTEVLRTLKFPLAAHGSVDELRRRAKELLLRGTDQSLYYWEDWEDENREAAREGNVGSLLPSAMRTIVSSAKRPLRSLLSATRHGMLRSGGGADDDAEIIDDSTTVSQIHVSGYEGTWLGPDAVTAYLQCLGIPIQEKPAGMTVPWVVSSHALEDMVLQRGQHRPHQQHQPPPHHFYNTPVTPQHMVVVNMDLDLMVDTLTQRAVCVDTPVFRKDHVDEIVVDALVSWYRSAYGG</sequence>
<dbReference type="VEuPathDB" id="FungiDB:Z520_12165"/>